<feature type="domain" description="Amidohydrolase 3" evidence="2">
    <location>
        <begin position="321"/>
        <end position="424"/>
    </location>
</feature>
<dbReference type="Proteomes" id="UP000275232">
    <property type="component" value="Unassembled WGS sequence"/>
</dbReference>
<dbReference type="InterPro" id="IPR032466">
    <property type="entry name" value="Metal_Hydrolase"/>
</dbReference>
<evidence type="ECO:0000313" key="3">
    <source>
        <dbReference type="EMBL" id="RPF71475.1"/>
    </source>
</evidence>
<dbReference type="AlphaFoldDB" id="A0A3N5DL31"/>
<dbReference type="SUPFAM" id="SSF51556">
    <property type="entry name" value="Metallo-dependent hydrolases"/>
    <property type="match status" value="1"/>
</dbReference>
<name>A0A3N5DL31_9SPHN</name>
<protein>
    <submittedName>
        <fullName evidence="3">Amidohydrolase</fullName>
    </submittedName>
</protein>
<dbReference type="SUPFAM" id="SSF51338">
    <property type="entry name" value="Composite domain of metallo-dependent hydrolases"/>
    <property type="match status" value="1"/>
</dbReference>
<sequence length="461" mass="47962">MTSRLSLFAGAVFALASSLATPANAQDVAITGATVALGDGSDPVENATVVVRGGRVTAAGSGVSVPAGMQAIDGTGMWVTPGLFASMTHLGLVDVDAVDESNDVYATGSPFGAALDVSPVINPMAQDFAYSRAGGVTRATVTPNAGSTIFAGQGALIDLGADYDAVRRPRAFQYVELGEGGARLAGGSRTSSHALFRNALREASAYGEDAELVGRSETRDMRTYDDLRIDPRLTGRAERDTDVLLSRFDAAALVPVVTGEQKLYIGVERASDILSAIALKDEFPRLDIVIVGAAEGWMVADRIAAAGVPVIAAGLRDLPVSFEQLAATQSNVGRMRDAGVEVAIGLYDSSGDHPRGLPQQAGNLVGLSRVPGATGLTWGEAFAAISSVPAHIAGLGETGGTLTPGALGDLVVWDGDPLETSSAPVRVFIDGVEQPLDNHQTRLRERYRTLDESQLPRGYEW</sequence>
<evidence type="ECO:0000313" key="4">
    <source>
        <dbReference type="Proteomes" id="UP000275232"/>
    </source>
</evidence>
<evidence type="ECO:0000259" key="2">
    <source>
        <dbReference type="Pfam" id="PF07969"/>
    </source>
</evidence>
<dbReference type="RefSeq" id="WP_123879966.1">
    <property type="nucleotide sequence ID" value="NZ_RPFZ01000001.1"/>
</dbReference>
<keyword evidence="3" id="KW-0378">Hydrolase</keyword>
<dbReference type="EMBL" id="RPFZ01000001">
    <property type="protein sequence ID" value="RPF71475.1"/>
    <property type="molecule type" value="Genomic_DNA"/>
</dbReference>
<dbReference type="PANTHER" id="PTHR43135:SF3">
    <property type="entry name" value="ALPHA-D-RIBOSE 1-METHYLPHOSPHONATE 5-TRIPHOSPHATE DIPHOSPHATASE"/>
    <property type="match status" value="1"/>
</dbReference>
<feature type="signal peptide" evidence="1">
    <location>
        <begin position="1"/>
        <end position="25"/>
    </location>
</feature>
<dbReference type="Gene3D" id="3.20.20.140">
    <property type="entry name" value="Metal-dependent hydrolases"/>
    <property type="match status" value="1"/>
</dbReference>
<comment type="caution">
    <text evidence="3">The sequence shown here is derived from an EMBL/GenBank/DDBJ whole genome shotgun (WGS) entry which is preliminary data.</text>
</comment>
<accession>A0A3N5DL31</accession>
<dbReference type="InterPro" id="IPR051781">
    <property type="entry name" value="Metallo-dep_Hydrolase"/>
</dbReference>
<feature type="chain" id="PRO_5018332178" evidence="1">
    <location>
        <begin position="26"/>
        <end position="461"/>
    </location>
</feature>
<dbReference type="Pfam" id="PF07969">
    <property type="entry name" value="Amidohydro_3"/>
    <property type="match status" value="1"/>
</dbReference>
<dbReference type="InterPro" id="IPR013108">
    <property type="entry name" value="Amidohydro_3"/>
</dbReference>
<keyword evidence="4" id="KW-1185">Reference proteome</keyword>
<evidence type="ECO:0000256" key="1">
    <source>
        <dbReference type="SAM" id="SignalP"/>
    </source>
</evidence>
<proteinExistence type="predicted"/>
<reference evidence="3 4" key="1">
    <citation type="submission" date="2018-11" db="EMBL/GenBank/DDBJ databases">
        <title>Erythrobacter spongiae sp. nov., isolated from a marine sponge.</title>
        <authorList>
            <person name="Zhuang L."/>
            <person name="Luo L."/>
        </authorList>
    </citation>
    <scope>NUCLEOTIDE SEQUENCE [LARGE SCALE GENOMIC DNA]</scope>
    <source>
        <strain evidence="3 4">HN-E23</strain>
    </source>
</reference>
<dbReference type="OrthoDB" id="9802793at2"/>
<gene>
    <name evidence="3" type="ORF">EG799_07490</name>
</gene>
<dbReference type="GO" id="GO:0016810">
    <property type="term" value="F:hydrolase activity, acting on carbon-nitrogen (but not peptide) bonds"/>
    <property type="evidence" value="ECO:0007669"/>
    <property type="project" value="InterPro"/>
</dbReference>
<keyword evidence="1" id="KW-0732">Signal</keyword>
<dbReference type="InterPro" id="IPR011059">
    <property type="entry name" value="Metal-dep_hydrolase_composite"/>
</dbReference>
<organism evidence="3 4">
    <name type="scientific">Aurantiacibacter spongiae</name>
    <dbReference type="NCBI Taxonomy" id="2488860"/>
    <lineage>
        <taxon>Bacteria</taxon>
        <taxon>Pseudomonadati</taxon>
        <taxon>Pseudomonadota</taxon>
        <taxon>Alphaproteobacteria</taxon>
        <taxon>Sphingomonadales</taxon>
        <taxon>Erythrobacteraceae</taxon>
        <taxon>Aurantiacibacter</taxon>
    </lineage>
</organism>
<dbReference type="PANTHER" id="PTHR43135">
    <property type="entry name" value="ALPHA-D-RIBOSE 1-METHYLPHOSPHONATE 5-TRIPHOSPHATE DIPHOSPHATASE"/>
    <property type="match status" value="1"/>
</dbReference>